<comment type="similarity">
    <text evidence="1 3">Belongs to the FlgD family.</text>
</comment>
<comment type="function">
    <text evidence="3">Required for flagellar hook formation. May act as a scaffolding protein.</text>
</comment>
<dbReference type="InterPro" id="IPR005648">
    <property type="entry name" value="FlgD"/>
</dbReference>
<accession>A0ABP5TMP0</accession>
<feature type="region of interest" description="Disordered" evidence="4">
    <location>
        <begin position="140"/>
        <end position="224"/>
    </location>
</feature>
<feature type="compositionally biased region" description="Pro residues" evidence="4">
    <location>
        <begin position="210"/>
        <end position="224"/>
    </location>
</feature>
<comment type="caution">
    <text evidence="5">The sequence shown here is derived from an EMBL/GenBank/DDBJ whole genome shotgun (WGS) entry which is preliminary data.</text>
</comment>
<dbReference type="RefSeq" id="WP_344614871.1">
    <property type="nucleotide sequence ID" value="NZ_BAAARV010000039.1"/>
</dbReference>
<gene>
    <name evidence="5" type="ORF">GCM10010170_049490</name>
</gene>
<keyword evidence="2 3" id="KW-1005">Bacterial flagellum biogenesis</keyword>
<keyword evidence="6" id="KW-1185">Reference proteome</keyword>
<feature type="region of interest" description="Disordered" evidence="4">
    <location>
        <begin position="1"/>
        <end position="29"/>
    </location>
</feature>
<feature type="compositionally biased region" description="Low complexity" evidence="4">
    <location>
        <begin position="1"/>
        <end position="17"/>
    </location>
</feature>
<sequence>MPNANAPATDAPATTTNKTDEPAKPGGELGKDAFLKLLVAQLKYQDPSHPMDNTEFLAQTAQFTTVEKLTDMATVEQNLLAAQLQLGASNLIGRTVTYTGKDGKEQTGVVTAAKFAGTTTTVRVGDADVALADIKQVTATDAAAPPASDKPAQPATQQAPPAQQTPDTQQAPPAQQTPDTQQTPQTSQPAAQQTPPTQQTPQTPTQQAPQTPPATPAQPPTQAS</sequence>
<dbReference type="Pfam" id="PF03963">
    <property type="entry name" value="FlgD"/>
    <property type="match status" value="1"/>
</dbReference>
<evidence type="ECO:0000313" key="6">
    <source>
        <dbReference type="Proteomes" id="UP001501444"/>
    </source>
</evidence>
<dbReference type="EMBL" id="BAAARV010000039">
    <property type="protein sequence ID" value="GAA2356628.1"/>
    <property type="molecule type" value="Genomic_DNA"/>
</dbReference>
<evidence type="ECO:0000256" key="4">
    <source>
        <dbReference type="SAM" id="MobiDB-lite"/>
    </source>
</evidence>
<feature type="compositionally biased region" description="Low complexity" evidence="4">
    <location>
        <begin position="140"/>
        <end position="209"/>
    </location>
</feature>
<organism evidence="5 6">
    <name type="scientific">Dactylosporangium salmoneum</name>
    <dbReference type="NCBI Taxonomy" id="53361"/>
    <lineage>
        <taxon>Bacteria</taxon>
        <taxon>Bacillati</taxon>
        <taxon>Actinomycetota</taxon>
        <taxon>Actinomycetes</taxon>
        <taxon>Micromonosporales</taxon>
        <taxon>Micromonosporaceae</taxon>
        <taxon>Dactylosporangium</taxon>
    </lineage>
</organism>
<evidence type="ECO:0000256" key="3">
    <source>
        <dbReference type="RuleBase" id="RU362076"/>
    </source>
</evidence>
<reference evidence="6" key="1">
    <citation type="journal article" date="2019" name="Int. J. Syst. Evol. Microbiol.">
        <title>The Global Catalogue of Microorganisms (GCM) 10K type strain sequencing project: providing services to taxonomists for standard genome sequencing and annotation.</title>
        <authorList>
            <consortium name="The Broad Institute Genomics Platform"/>
            <consortium name="The Broad Institute Genome Sequencing Center for Infectious Disease"/>
            <person name="Wu L."/>
            <person name="Ma J."/>
        </authorList>
    </citation>
    <scope>NUCLEOTIDE SEQUENCE [LARGE SCALE GENOMIC DNA]</scope>
    <source>
        <strain evidence="6">JCM 3272</strain>
    </source>
</reference>
<protein>
    <recommendedName>
        <fullName evidence="3">Basal-body rod modification protein FlgD</fullName>
    </recommendedName>
</protein>
<proteinExistence type="inferred from homology"/>
<dbReference type="Proteomes" id="UP001501444">
    <property type="component" value="Unassembled WGS sequence"/>
</dbReference>
<name>A0ABP5TMP0_9ACTN</name>
<evidence type="ECO:0000256" key="2">
    <source>
        <dbReference type="ARBA" id="ARBA00022795"/>
    </source>
</evidence>
<evidence type="ECO:0000256" key="1">
    <source>
        <dbReference type="ARBA" id="ARBA00010577"/>
    </source>
</evidence>
<feature type="compositionally biased region" description="Basic and acidic residues" evidence="4">
    <location>
        <begin position="18"/>
        <end position="29"/>
    </location>
</feature>
<evidence type="ECO:0000313" key="5">
    <source>
        <dbReference type="EMBL" id="GAA2356628.1"/>
    </source>
</evidence>